<feature type="compositionally biased region" description="Acidic residues" evidence="5">
    <location>
        <begin position="474"/>
        <end position="483"/>
    </location>
</feature>
<feature type="transmembrane region" description="Helical" evidence="6">
    <location>
        <begin position="429"/>
        <end position="447"/>
    </location>
</feature>
<evidence type="ECO:0000256" key="6">
    <source>
        <dbReference type="SAM" id="Phobius"/>
    </source>
</evidence>
<feature type="region of interest" description="Disordered" evidence="5">
    <location>
        <begin position="461"/>
        <end position="515"/>
    </location>
</feature>
<name>A0A370TRG1_9HELO</name>
<gene>
    <name evidence="8" type="ORF">BP5553_05544</name>
</gene>
<evidence type="ECO:0000256" key="1">
    <source>
        <dbReference type="ARBA" id="ARBA00004141"/>
    </source>
</evidence>
<feature type="transmembrane region" description="Helical" evidence="6">
    <location>
        <begin position="301"/>
        <end position="321"/>
    </location>
</feature>
<evidence type="ECO:0000313" key="8">
    <source>
        <dbReference type="EMBL" id="RDL38111.1"/>
    </source>
</evidence>
<feature type="transmembrane region" description="Helical" evidence="6">
    <location>
        <begin position="248"/>
        <end position="266"/>
    </location>
</feature>
<feature type="transmembrane region" description="Helical" evidence="6">
    <location>
        <begin position="406"/>
        <end position="423"/>
    </location>
</feature>
<feature type="region of interest" description="Disordered" evidence="5">
    <location>
        <begin position="269"/>
        <end position="294"/>
    </location>
</feature>
<feature type="transmembrane region" description="Helical" evidence="6">
    <location>
        <begin position="333"/>
        <end position="352"/>
    </location>
</feature>
<dbReference type="InterPro" id="IPR000620">
    <property type="entry name" value="EamA_dom"/>
</dbReference>
<organism evidence="8 9">
    <name type="scientific">Venustampulla echinocandica</name>
    <dbReference type="NCBI Taxonomy" id="2656787"/>
    <lineage>
        <taxon>Eukaryota</taxon>
        <taxon>Fungi</taxon>
        <taxon>Dikarya</taxon>
        <taxon>Ascomycota</taxon>
        <taxon>Pezizomycotina</taxon>
        <taxon>Leotiomycetes</taxon>
        <taxon>Helotiales</taxon>
        <taxon>Pleuroascaceae</taxon>
        <taxon>Venustampulla</taxon>
    </lineage>
</organism>
<evidence type="ECO:0000256" key="5">
    <source>
        <dbReference type="SAM" id="MobiDB-lite"/>
    </source>
</evidence>
<sequence length="515" mass="56713">MSPSPSDVSPPPYTPQPYHHRPTIPREEQEHDDILESLQNIPSNFDLALNGGTNVRLLSPNYAKRTDPSLLDPEEFRRLSIGTASSINSQSRGASPYPASNDARTRPKGFKNACKHFWHRNQGPFLVAFSQFFGALMNVAARLLELEGEGMHPLQVLFARMSLTMLFCCAWMWWKKVPDFPFGAKNIRWLLAARGFVGFFGIYGMYYSLQYLPLSDAVVLTFLAPSVASYACYLFLKEPFTRSAQMASLVSLFGVILIARPTSFFASTPESSPSGTHAGNSTAAADSPNSGFPTPTSAQRLSAVAVAMLGVLGAAGAFTTIRWIGKRAHPLISVNYFAVFCTIISTFFLTLAQPLHLSDSLSFRLPTSLRQWSMLIFLGICGFIMQFLLTLGLAAGGRKNGSKSTSMVYTNMLFALALDKMVFGQTPDWWSLGGSALILASAVFVAMQKQQMDTGTRVVDEEADRHVGEREVSGDEETQEEEVGLLRAREGVEIEEEGDGQQPETMELRSFTRSD</sequence>
<feature type="domain" description="EamA" evidence="7">
    <location>
        <begin position="123"/>
        <end position="259"/>
    </location>
</feature>
<comment type="subcellular location">
    <subcellularLocation>
        <location evidence="1">Membrane</location>
        <topology evidence="1">Multi-pass membrane protein</topology>
    </subcellularLocation>
</comment>
<keyword evidence="2 6" id="KW-0812">Transmembrane</keyword>
<dbReference type="GO" id="GO:0016020">
    <property type="term" value="C:membrane"/>
    <property type="evidence" value="ECO:0007669"/>
    <property type="project" value="UniProtKB-SubCell"/>
</dbReference>
<feature type="transmembrane region" description="Helical" evidence="6">
    <location>
        <begin position="372"/>
        <end position="394"/>
    </location>
</feature>
<dbReference type="SUPFAM" id="SSF103481">
    <property type="entry name" value="Multidrug resistance efflux transporter EmrE"/>
    <property type="match status" value="2"/>
</dbReference>
<feature type="region of interest" description="Disordered" evidence="5">
    <location>
        <begin position="1"/>
        <end position="32"/>
    </location>
</feature>
<evidence type="ECO:0000313" key="9">
    <source>
        <dbReference type="Proteomes" id="UP000254866"/>
    </source>
</evidence>
<reference evidence="8 9" key="1">
    <citation type="journal article" date="2018" name="IMA Fungus">
        <title>IMA Genome-F 9: Draft genome sequence of Annulohypoxylon stygium, Aspergillus mulundensis, Berkeleyomyces basicola (syn. Thielaviopsis basicola), Ceratocystis smalleyi, two Cercospora beticola strains, Coleophoma cylindrospora, Fusarium fracticaudum, Phialophora cf. hyalina, and Morchella septimelata.</title>
        <authorList>
            <person name="Wingfield B.D."/>
            <person name="Bills G.F."/>
            <person name="Dong Y."/>
            <person name="Huang W."/>
            <person name="Nel W.J."/>
            <person name="Swalarsk-Parry B.S."/>
            <person name="Vaghefi N."/>
            <person name="Wilken P.M."/>
            <person name="An Z."/>
            <person name="de Beer Z.W."/>
            <person name="De Vos L."/>
            <person name="Chen L."/>
            <person name="Duong T.A."/>
            <person name="Gao Y."/>
            <person name="Hammerbacher A."/>
            <person name="Kikkert J.R."/>
            <person name="Li Y."/>
            <person name="Li H."/>
            <person name="Li K."/>
            <person name="Li Q."/>
            <person name="Liu X."/>
            <person name="Ma X."/>
            <person name="Naidoo K."/>
            <person name="Pethybridge S.J."/>
            <person name="Sun J."/>
            <person name="Steenkamp E.T."/>
            <person name="van der Nest M.A."/>
            <person name="van Wyk S."/>
            <person name="Wingfield M.J."/>
            <person name="Xiong C."/>
            <person name="Yue Q."/>
            <person name="Zhang X."/>
        </authorList>
    </citation>
    <scope>NUCLEOTIDE SEQUENCE [LARGE SCALE GENOMIC DNA]</scope>
    <source>
        <strain evidence="8 9">BP 5553</strain>
    </source>
</reference>
<evidence type="ECO:0000256" key="3">
    <source>
        <dbReference type="ARBA" id="ARBA00022989"/>
    </source>
</evidence>
<dbReference type="PANTHER" id="PTHR22911">
    <property type="entry name" value="ACYL-MALONYL CONDENSING ENZYME-RELATED"/>
    <property type="match status" value="1"/>
</dbReference>
<dbReference type="OrthoDB" id="306876at2759"/>
<dbReference type="EMBL" id="NPIC01000003">
    <property type="protein sequence ID" value="RDL38111.1"/>
    <property type="molecule type" value="Genomic_DNA"/>
</dbReference>
<dbReference type="InterPro" id="IPR037185">
    <property type="entry name" value="EmrE-like"/>
</dbReference>
<evidence type="ECO:0000259" key="7">
    <source>
        <dbReference type="Pfam" id="PF00892"/>
    </source>
</evidence>
<accession>A0A370TRG1</accession>
<protein>
    <recommendedName>
        <fullName evidence="7">EamA domain-containing protein</fullName>
    </recommendedName>
</protein>
<dbReference type="Pfam" id="PF00892">
    <property type="entry name" value="EamA"/>
    <property type="match status" value="1"/>
</dbReference>
<dbReference type="RefSeq" id="XP_031870767.1">
    <property type="nucleotide sequence ID" value="XM_032014167.1"/>
</dbReference>
<dbReference type="GeneID" id="43598393"/>
<keyword evidence="9" id="KW-1185">Reference proteome</keyword>
<proteinExistence type="predicted"/>
<feature type="transmembrane region" description="Helical" evidence="6">
    <location>
        <begin position="186"/>
        <end position="206"/>
    </location>
</feature>
<dbReference type="AlphaFoldDB" id="A0A370TRG1"/>
<dbReference type="Proteomes" id="UP000254866">
    <property type="component" value="Unassembled WGS sequence"/>
</dbReference>
<evidence type="ECO:0000256" key="2">
    <source>
        <dbReference type="ARBA" id="ARBA00022692"/>
    </source>
</evidence>
<feature type="transmembrane region" description="Helical" evidence="6">
    <location>
        <begin position="218"/>
        <end position="236"/>
    </location>
</feature>
<comment type="caution">
    <text evidence="8">The sequence shown here is derived from an EMBL/GenBank/DDBJ whole genome shotgun (WGS) entry which is preliminary data.</text>
</comment>
<feature type="transmembrane region" description="Helical" evidence="6">
    <location>
        <begin position="125"/>
        <end position="144"/>
    </location>
</feature>
<feature type="transmembrane region" description="Helical" evidence="6">
    <location>
        <begin position="156"/>
        <end position="174"/>
    </location>
</feature>
<dbReference type="PANTHER" id="PTHR22911:SF6">
    <property type="entry name" value="SOLUTE CARRIER FAMILY 35 MEMBER G1"/>
    <property type="match status" value="1"/>
</dbReference>
<evidence type="ECO:0000256" key="4">
    <source>
        <dbReference type="ARBA" id="ARBA00023136"/>
    </source>
</evidence>
<keyword evidence="3 6" id="KW-1133">Transmembrane helix</keyword>
<keyword evidence="4 6" id="KW-0472">Membrane</keyword>
<feature type="compositionally biased region" description="Basic and acidic residues" evidence="5">
    <location>
        <begin position="506"/>
        <end position="515"/>
    </location>
</feature>
<feature type="compositionally biased region" description="Basic and acidic residues" evidence="5">
    <location>
        <begin position="461"/>
        <end position="473"/>
    </location>
</feature>
<dbReference type="STRING" id="2656787.A0A370TRG1"/>